<comment type="caution">
    <text evidence="9">Lacks conserved residue(s) required for the propagation of feature annotation.</text>
</comment>
<evidence type="ECO:0000313" key="14">
    <source>
        <dbReference type="Proteomes" id="UP000321827"/>
    </source>
</evidence>
<feature type="binding site" evidence="9">
    <location>
        <position position="208"/>
    </location>
    <ligand>
        <name>Mn(2+)</name>
        <dbReference type="ChEBI" id="CHEBI:29035"/>
    </ligand>
</feature>
<comment type="pathway">
    <text evidence="1 9">Isoprenoid biosynthesis; isopentenyl diphosphate biosynthesis via DXP pathway; isopentenyl diphosphate from 1-deoxy-D-xylulose 5-phosphate: step 1/6.</text>
</comment>
<evidence type="ECO:0000256" key="9">
    <source>
        <dbReference type="HAMAP-Rule" id="MF_00183"/>
    </source>
</evidence>
<dbReference type="UniPathway" id="UPA00056">
    <property type="reaction ID" value="UER00092"/>
</dbReference>
<dbReference type="OrthoDB" id="9806546at2"/>
<dbReference type="PANTHER" id="PTHR30525">
    <property type="entry name" value="1-DEOXY-D-XYLULOSE 5-PHOSPHATE REDUCTOISOMERASE"/>
    <property type="match status" value="1"/>
</dbReference>
<feature type="binding site" evidence="9">
    <location>
        <position position="140"/>
    </location>
    <ligand>
        <name>1-deoxy-D-xylulose 5-phosphate</name>
        <dbReference type="ChEBI" id="CHEBI:57792"/>
    </ligand>
</feature>
<comment type="similarity">
    <text evidence="2 9">Belongs to the DXR family.</text>
</comment>
<dbReference type="Pfam" id="PF08436">
    <property type="entry name" value="DXP_redisom_C"/>
    <property type="match status" value="1"/>
</dbReference>
<feature type="binding site" evidence="9">
    <location>
        <position position="208"/>
    </location>
    <ligand>
        <name>1-deoxy-D-xylulose 5-phosphate</name>
        <dbReference type="ChEBI" id="CHEBI:57792"/>
    </ligand>
</feature>
<feature type="binding site" evidence="9">
    <location>
        <position position="205"/>
    </location>
    <ligand>
        <name>1-deoxy-D-xylulose 5-phosphate</name>
        <dbReference type="ChEBI" id="CHEBI:57792"/>
    </ligand>
</feature>
<feature type="binding site" evidence="9">
    <location>
        <position position="13"/>
    </location>
    <ligand>
        <name>NADPH</name>
        <dbReference type="ChEBI" id="CHEBI:57783"/>
    </ligand>
</feature>
<dbReference type="EMBL" id="BJXN01000004">
    <property type="protein sequence ID" value="GEM89342.1"/>
    <property type="molecule type" value="Genomic_DNA"/>
</dbReference>
<dbReference type="NCBIfam" id="TIGR00243">
    <property type="entry name" value="Dxr"/>
    <property type="match status" value="1"/>
</dbReference>
<dbReference type="Gene3D" id="3.40.50.720">
    <property type="entry name" value="NAD(P)-binding Rossmann-like Domain"/>
    <property type="match status" value="1"/>
</dbReference>
<dbReference type="GO" id="GO:0030604">
    <property type="term" value="F:1-deoxy-D-xylulose-5-phosphate reductoisomerase activity"/>
    <property type="evidence" value="ECO:0007669"/>
    <property type="project" value="UniProtKB-UniRule"/>
</dbReference>
<dbReference type="InterPro" id="IPR036169">
    <property type="entry name" value="DXPR_C_sf"/>
</dbReference>
<dbReference type="RefSeq" id="WP_147146063.1">
    <property type="nucleotide sequence ID" value="NZ_BJXN01000004.1"/>
</dbReference>
<feature type="binding site" evidence="9">
    <location>
        <position position="16"/>
    </location>
    <ligand>
        <name>NADPH</name>
        <dbReference type="ChEBI" id="CHEBI:57783"/>
    </ligand>
</feature>
<evidence type="ECO:0000256" key="2">
    <source>
        <dbReference type="ARBA" id="ARBA00006825"/>
    </source>
</evidence>
<comment type="function">
    <text evidence="9">Catalyzes the NADPH-dependent rearrangement and reduction of 1-deoxy-D-xylulose-5-phosphate (DXP) to 2-C-methyl-D-erythritol 4-phosphate (MEP).</text>
</comment>
<feature type="binding site" evidence="9">
    <location>
        <position position="199"/>
    </location>
    <ligand>
        <name>1-deoxy-D-xylulose 5-phosphate</name>
        <dbReference type="ChEBI" id="CHEBI:57792"/>
    </ligand>
</feature>
<reference evidence="13 14" key="1">
    <citation type="submission" date="2019-07" db="EMBL/GenBank/DDBJ databases">
        <title>Whole genome shotgun sequence of Oceanithermus desulfurans NBRC 100063.</title>
        <authorList>
            <person name="Hosoyama A."/>
            <person name="Uohara A."/>
            <person name="Ohji S."/>
            <person name="Ichikawa N."/>
        </authorList>
    </citation>
    <scope>NUCLEOTIDE SEQUENCE [LARGE SCALE GENOMIC DNA]</scope>
    <source>
        <strain evidence="13 14">NBRC 100063</strain>
    </source>
</reference>
<dbReference type="PIRSF" id="PIRSF006205">
    <property type="entry name" value="Dxp_reductismrs"/>
    <property type="match status" value="1"/>
</dbReference>
<feature type="domain" description="1-deoxy-D-xylulose 5-phosphate reductoisomerase N-terminal" evidence="10">
    <location>
        <begin position="7"/>
        <end position="120"/>
    </location>
</feature>
<feature type="binding site" evidence="9">
    <location>
        <position position="138"/>
    </location>
    <ligand>
        <name>Mn(2+)</name>
        <dbReference type="ChEBI" id="CHEBI:29035"/>
    </ligand>
</feature>
<proteinExistence type="inferred from homology"/>
<evidence type="ECO:0000259" key="11">
    <source>
        <dbReference type="Pfam" id="PF08436"/>
    </source>
</evidence>
<evidence type="ECO:0000313" key="13">
    <source>
        <dbReference type="EMBL" id="GEM89342.1"/>
    </source>
</evidence>
<feature type="binding site" evidence="9">
    <location>
        <position position="204"/>
    </location>
    <ligand>
        <name>1-deoxy-D-xylulose 5-phosphate</name>
        <dbReference type="ChEBI" id="CHEBI:57792"/>
    </ligand>
</feature>
<feature type="binding site" evidence="9">
    <location>
        <position position="113"/>
    </location>
    <ligand>
        <name>1-deoxy-D-xylulose 5-phosphate</name>
        <dbReference type="ChEBI" id="CHEBI:57792"/>
    </ligand>
</feature>
<keyword evidence="3 9" id="KW-0479">Metal-binding</keyword>
<dbReference type="InterPro" id="IPR013512">
    <property type="entry name" value="DXP_reductoisomerase_N"/>
</dbReference>
<feature type="binding site" evidence="9">
    <location>
        <position position="164"/>
    </location>
    <ligand>
        <name>1-deoxy-D-xylulose 5-phosphate</name>
        <dbReference type="ChEBI" id="CHEBI:57792"/>
    </ligand>
</feature>
<accession>A0A511RK65</accession>
<gene>
    <name evidence="9 13" type="primary">dxr</name>
    <name evidence="13" type="ORF">ODE01S_07760</name>
</gene>
<dbReference type="EC" id="1.1.1.267" evidence="9"/>
<evidence type="ECO:0000259" key="12">
    <source>
        <dbReference type="Pfam" id="PF13288"/>
    </source>
</evidence>
<feature type="binding site" evidence="9">
    <location>
        <position position="139"/>
    </location>
    <ligand>
        <name>1-deoxy-D-xylulose 5-phosphate</name>
        <dbReference type="ChEBI" id="CHEBI:57792"/>
    </ligand>
</feature>
<feature type="domain" description="DXP reductoisomerase C-terminal" evidence="12">
    <location>
        <begin position="248"/>
        <end position="361"/>
    </location>
</feature>
<evidence type="ECO:0000259" key="10">
    <source>
        <dbReference type="Pfam" id="PF02670"/>
    </source>
</evidence>
<name>A0A511RK65_9DEIN</name>
<comment type="cofactor">
    <cofactor evidence="9">
        <name>Mg(2+)</name>
        <dbReference type="ChEBI" id="CHEBI:18420"/>
    </cofactor>
    <cofactor evidence="9">
        <name>Mn(2+)</name>
        <dbReference type="ChEBI" id="CHEBI:29035"/>
    </cofactor>
</comment>
<keyword evidence="9" id="KW-0460">Magnesium</keyword>
<feature type="binding site" evidence="9">
    <location>
        <position position="14"/>
    </location>
    <ligand>
        <name>NADPH</name>
        <dbReference type="ChEBI" id="CHEBI:57783"/>
    </ligand>
</feature>
<feature type="binding site" evidence="9">
    <location>
        <position position="15"/>
    </location>
    <ligand>
        <name>NADPH</name>
        <dbReference type="ChEBI" id="CHEBI:57783"/>
    </ligand>
</feature>
<sequence length="367" mass="39035">MSEPLRVVVLGSTGSIGTQTLDVVRWRGWRVVGLAAGQNRARLAEQVRTFRPEVVYAAAGTPELPPGVRTAASAAEVAAWDADIVVAAIPGLAGLEPVRAAVRAGRRVALANKESMVAAGPLLQAEARRYGARFVPVDSEHSALFQALAGERPEDVAELILTASGGPFRKGPEDLSGVTPEAALRHPRWSMGPKVTIDSATLMNKGLEVLEAHALFGVGLDRIKVVVHPQSYVHSLVRFVDGQLKAVLGPTDMRLAIQYALTYPERAPTPLAAEPLPPRLDFEPPDLERFPALELAYRAGAQGGLAPTVLNAANEVAVAAFLSGRLGFTGIARVVETVLGKTPPDPLTWENLYAADAWARAEAEEQL</sequence>
<keyword evidence="4 9" id="KW-0521">NADP</keyword>
<dbReference type="GO" id="GO:0016853">
    <property type="term" value="F:isomerase activity"/>
    <property type="evidence" value="ECO:0007669"/>
    <property type="project" value="UniProtKB-KW"/>
</dbReference>
<dbReference type="GO" id="GO:0030145">
    <property type="term" value="F:manganese ion binding"/>
    <property type="evidence" value="ECO:0007669"/>
    <property type="project" value="TreeGrafter"/>
</dbReference>
<dbReference type="SUPFAM" id="SSF51735">
    <property type="entry name" value="NAD(P)-binding Rossmann-fold domains"/>
    <property type="match status" value="1"/>
</dbReference>
<keyword evidence="6 9" id="KW-0464">Manganese</keyword>
<keyword evidence="13" id="KW-0413">Isomerase</keyword>
<dbReference type="Proteomes" id="UP000321827">
    <property type="component" value="Unassembled WGS sequence"/>
</dbReference>
<dbReference type="Gene3D" id="1.10.1740.10">
    <property type="match status" value="1"/>
</dbReference>
<feature type="binding site" evidence="9">
    <location>
        <position position="186"/>
    </location>
    <ligand>
        <name>1-deoxy-D-xylulose 5-phosphate</name>
        <dbReference type="ChEBI" id="CHEBI:57792"/>
    </ligand>
</feature>
<comment type="catalytic activity">
    <reaction evidence="8">
        <text>2-C-methyl-D-erythritol 4-phosphate + NADP(+) = 1-deoxy-D-xylulose 5-phosphate + NADPH + H(+)</text>
        <dbReference type="Rhea" id="RHEA:13717"/>
        <dbReference type="ChEBI" id="CHEBI:15378"/>
        <dbReference type="ChEBI" id="CHEBI:57783"/>
        <dbReference type="ChEBI" id="CHEBI:57792"/>
        <dbReference type="ChEBI" id="CHEBI:58262"/>
        <dbReference type="ChEBI" id="CHEBI:58349"/>
        <dbReference type="EC" id="1.1.1.267"/>
    </reaction>
    <physiologicalReaction direction="right-to-left" evidence="8">
        <dbReference type="Rhea" id="RHEA:13719"/>
    </physiologicalReaction>
</comment>
<keyword evidence="5 9" id="KW-0560">Oxidoreductase</keyword>
<dbReference type="HAMAP" id="MF_00183">
    <property type="entry name" value="DXP_reductoisom"/>
    <property type="match status" value="1"/>
</dbReference>
<feature type="binding site" evidence="9">
    <location>
        <position position="112"/>
    </location>
    <ligand>
        <name>NADPH</name>
        <dbReference type="ChEBI" id="CHEBI:57783"/>
    </ligand>
</feature>
<dbReference type="InterPro" id="IPR003821">
    <property type="entry name" value="DXP_reductoisomerase"/>
</dbReference>
<feature type="binding site" evidence="9">
    <location>
        <position position="114"/>
    </location>
    <ligand>
        <name>NADPH</name>
        <dbReference type="ChEBI" id="CHEBI:57783"/>
    </ligand>
</feature>
<evidence type="ECO:0000256" key="3">
    <source>
        <dbReference type="ARBA" id="ARBA00022723"/>
    </source>
</evidence>
<feature type="binding site" evidence="9">
    <location>
        <position position="192"/>
    </location>
    <ligand>
        <name>NADPH</name>
        <dbReference type="ChEBI" id="CHEBI:57783"/>
    </ligand>
</feature>
<dbReference type="Pfam" id="PF13288">
    <property type="entry name" value="DXPR_C"/>
    <property type="match status" value="1"/>
</dbReference>
<feature type="binding site" evidence="9">
    <location>
        <position position="39"/>
    </location>
    <ligand>
        <name>NADPH</name>
        <dbReference type="ChEBI" id="CHEBI:57783"/>
    </ligand>
</feature>
<feature type="binding site" evidence="9">
    <location>
        <position position="140"/>
    </location>
    <ligand>
        <name>Mn(2+)</name>
        <dbReference type="ChEBI" id="CHEBI:29035"/>
    </ligand>
</feature>
<dbReference type="InterPro" id="IPR036291">
    <property type="entry name" value="NAD(P)-bd_dom_sf"/>
</dbReference>
<dbReference type="InterPro" id="IPR026877">
    <property type="entry name" value="DXPR_C"/>
</dbReference>
<feature type="binding site" evidence="9">
    <location>
        <position position="37"/>
    </location>
    <ligand>
        <name>NADPH</name>
        <dbReference type="ChEBI" id="CHEBI:57783"/>
    </ligand>
</feature>
<dbReference type="GO" id="GO:0051484">
    <property type="term" value="P:isopentenyl diphosphate biosynthetic process, methylerythritol 4-phosphate pathway involved in terpenoid biosynthetic process"/>
    <property type="evidence" value="ECO:0007669"/>
    <property type="project" value="TreeGrafter"/>
</dbReference>
<protein>
    <recommendedName>
        <fullName evidence="9">1-deoxy-D-xylulose 5-phosphate reductoisomerase</fullName>
        <shortName evidence="9">DXP reductoisomerase</shortName>
        <ecNumber evidence="9">1.1.1.267</ecNumber>
    </recommendedName>
    <alternativeName>
        <fullName evidence="9">1-deoxyxylulose-5-phosphate reductoisomerase</fullName>
    </alternativeName>
    <alternativeName>
        <fullName evidence="9">2-C-methyl-D-erythritol 4-phosphate synthase</fullName>
    </alternativeName>
</protein>
<dbReference type="AlphaFoldDB" id="A0A511RK65"/>
<keyword evidence="7 9" id="KW-0414">Isoprene biosynthesis</keyword>
<dbReference type="GO" id="GO:0070402">
    <property type="term" value="F:NADPH binding"/>
    <property type="evidence" value="ECO:0007669"/>
    <property type="project" value="InterPro"/>
</dbReference>
<feature type="domain" description="1-deoxy-D-xylulose 5-phosphate reductoisomerase C-terminal" evidence="11">
    <location>
        <begin position="135"/>
        <end position="216"/>
    </location>
</feature>
<evidence type="ECO:0000256" key="1">
    <source>
        <dbReference type="ARBA" id="ARBA00005094"/>
    </source>
</evidence>
<evidence type="ECO:0000256" key="7">
    <source>
        <dbReference type="ARBA" id="ARBA00023229"/>
    </source>
</evidence>
<dbReference type="SUPFAM" id="SSF69055">
    <property type="entry name" value="1-deoxy-D-xylulose-5-phosphate reductoisomerase, C-terminal domain"/>
    <property type="match status" value="1"/>
</dbReference>
<evidence type="ECO:0000256" key="8">
    <source>
        <dbReference type="ARBA" id="ARBA00048543"/>
    </source>
</evidence>
<evidence type="ECO:0000256" key="5">
    <source>
        <dbReference type="ARBA" id="ARBA00023002"/>
    </source>
</evidence>
<dbReference type="PANTHER" id="PTHR30525:SF0">
    <property type="entry name" value="1-DEOXY-D-XYLULOSE 5-PHOSPHATE REDUCTOISOMERASE, CHLOROPLASTIC"/>
    <property type="match status" value="1"/>
</dbReference>
<dbReference type="InterPro" id="IPR013644">
    <property type="entry name" value="DXP_reductoisomerase_C"/>
</dbReference>
<comment type="caution">
    <text evidence="13">The sequence shown here is derived from an EMBL/GenBank/DDBJ whole genome shotgun (WGS) entry which is preliminary data.</text>
</comment>
<evidence type="ECO:0000256" key="4">
    <source>
        <dbReference type="ARBA" id="ARBA00022857"/>
    </source>
</evidence>
<organism evidence="13 14">
    <name type="scientific">Oceanithermus desulfurans NBRC 100063</name>
    <dbReference type="NCBI Taxonomy" id="1227550"/>
    <lineage>
        <taxon>Bacteria</taxon>
        <taxon>Thermotogati</taxon>
        <taxon>Deinococcota</taxon>
        <taxon>Deinococci</taxon>
        <taxon>Thermales</taxon>
        <taxon>Thermaceae</taxon>
        <taxon>Oceanithermus</taxon>
    </lineage>
</organism>
<evidence type="ECO:0000256" key="6">
    <source>
        <dbReference type="ARBA" id="ARBA00023211"/>
    </source>
</evidence>
<dbReference type="SUPFAM" id="SSF55347">
    <property type="entry name" value="Glyceraldehyde-3-phosphate dehydrogenase-like, C-terminal domain"/>
    <property type="match status" value="1"/>
</dbReference>
<dbReference type="Pfam" id="PF02670">
    <property type="entry name" value="DXP_reductoisom"/>
    <property type="match status" value="1"/>
</dbReference>